<keyword evidence="2" id="KW-1185">Reference proteome</keyword>
<dbReference type="EMBL" id="JAAOCD010000004">
    <property type="protein sequence ID" value="NHK98751.1"/>
    <property type="molecule type" value="Genomic_DNA"/>
</dbReference>
<dbReference type="Proteomes" id="UP000802098">
    <property type="component" value="Unassembled WGS sequence"/>
</dbReference>
<comment type="caution">
    <text evidence="1">The sequence shown here is derived from an EMBL/GenBank/DDBJ whole genome shotgun (WGS) entry which is preliminary data.</text>
</comment>
<evidence type="ECO:0000313" key="1">
    <source>
        <dbReference type="EMBL" id="NHK98751.1"/>
    </source>
</evidence>
<accession>A0ABX0HUP8</accession>
<reference evidence="1 2" key="1">
    <citation type="submission" date="2020-03" db="EMBL/GenBank/DDBJ databases">
        <title>Rubrivivax benzoatilyticus JA2 (sequenced after 10 years sub-culturing).</title>
        <authorList>
            <person name="Gupta D."/>
            <person name="Chintalapati S."/>
            <person name="Chintalapati V.R."/>
        </authorList>
    </citation>
    <scope>NUCLEOTIDE SEQUENCE [LARGE SCALE GENOMIC DNA]</scope>
    <source>
        <strain evidence="1 2">JA2-Mal</strain>
    </source>
</reference>
<proteinExistence type="predicted"/>
<evidence type="ECO:0000313" key="2">
    <source>
        <dbReference type="Proteomes" id="UP000802098"/>
    </source>
</evidence>
<protein>
    <submittedName>
        <fullName evidence="1">Uncharacterized protein</fullName>
    </submittedName>
</protein>
<sequence length="88" mass="9087">MKPCESLEGATMSTVFISRRRGRSADLSVSAAEAAARGVAAPACGWYESSLELMQGLAVTEHPGLDEFFHADLAEPSAAAAHPRGVGG</sequence>
<gene>
    <name evidence="1" type="ORF">G7087_10225</name>
</gene>
<name>A0ABX0HUP8_9BURK</name>
<organism evidence="1 2">
    <name type="scientific">Rubrivivax benzoatilyticus</name>
    <dbReference type="NCBI Taxonomy" id="316997"/>
    <lineage>
        <taxon>Bacteria</taxon>
        <taxon>Pseudomonadati</taxon>
        <taxon>Pseudomonadota</taxon>
        <taxon>Betaproteobacteria</taxon>
        <taxon>Burkholderiales</taxon>
        <taxon>Sphaerotilaceae</taxon>
        <taxon>Rubrivivax</taxon>
    </lineage>
</organism>